<dbReference type="AlphaFoldDB" id="A0A930YH06"/>
<name>A0A930YH06_9ACTN</name>
<dbReference type="Proteomes" id="UP000660668">
    <property type="component" value="Unassembled WGS sequence"/>
</dbReference>
<keyword evidence="3" id="KW-1185">Reference proteome</keyword>
<accession>A0A930YH06</accession>
<proteinExistence type="predicted"/>
<comment type="caution">
    <text evidence="2">The sequence shown here is derived from an EMBL/GenBank/DDBJ whole genome shotgun (WGS) entry which is preliminary data.</text>
</comment>
<organism evidence="2 3">
    <name type="scientific">Nocardioides agariphilus</name>
    <dbReference type="NCBI Taxonomy" id="433664"/>
    <lineage>
        <taxon>Bacteria</taxon>
        <taxon>Bacillati</taxon>
        <taxon>Actinomycetota</taxon>
        <taxon>Actinomycetes</taxon>
        <taxon>Propionibacteriales</taxon>
        <taxon>Nocardioidaceae</taxon>
        <taxon>Nocardioides</taxon>
    </lineage>
</organism>
<feature type="transmembrane region" description="Helical" evidence="1">
    <location>
        <begin position="45"/>
        <end position="66"/>
    </location>
</feature>
<keyword evidence="1" id="KW-0472">Membrane</keyword>
<evidence type="ECO:0000313" key="3">
    <source>
        <dbReference type="Proteomes" id="UP000660668"/>
    </source>
</evidence>
<dbReference type="RefSeq" id="WP_194694604.1">
    <property type="nucleotide sequence ID" value="NZ_JADKPO010000001.1"/>
</dbReference>
<gene>
    <name evidence="2" type="ORF">ISU10_01725</name>
</gene>
<protein>
    <submittedName>
        <fullName evidence="2">Uncharacterized protein</fullName>
    </submittedName>
</protein>
<sequence>MSPRSDLDTQLRDLLDERLEAVAPPGGNMGSAVARGRVLRRRRRLLTGGAGAAALVAVAAVGAALMTGSGGGPRPDTAVEPLGQMDFSHGLQAYGDPGYTLHIGGRTVDASGLEWLDTDAVATEQGVVYYARGDLLLVQEDGTTKTLDKGARTPGRFRPTAKADASEPLVAYALEQDDAVVLKVIDTARDKVVASRVLDCGSCRGLVIDGIDSGAVFVRDADGTSIWRYGDSDELVPFAGSKTRVADVRSGTVLYDGPAPDTAESSSWHLVRGAIDAQLTYDGKYVLYWSSTLEPTDPSGSPVVLEQPPGKRSGFWSIDTDGTVLVAAPDKNGFTIYDCEVPAGACEELGPLDPKGGDPMFIGNDM</sequence>
<dbReference type="EMBL" id="JADKPO010000001">
    <property type="protein sequence ID" value="MBF4766483.1"/>
    <property type="molecule type" value="Genomic_DNA"/>
</dbReference>
<keyword evidence="1" id="KW-1133">Transmembrane helix</keyword>
<reference evidence="2" key="1">
    <citation type="submission" date="2020-11" db="EMBL/GenBank/DDBJ databases">
        <title>Nocardioides cynanchi sp. nov., isolated from soil of rhizosphere of Cynanchum wilfordii.</title>
        <authorList>
            <person name="Lee J.-S."/>
            <person name="Suh M.K."/>
            <person name="Kim J.-S."/>
        </authorList>
    </citation>
    <scope>NUCLEOTIDE SEQUENCE</scope>
    <source>
        <strain evidence="2">KCTC 19276</strain>
    </source>
</reference>
<evidence type="ECO:0000256" key="1">
    <source>
        <dbReference type="SAM" id="Phobius"/>
    </source>
</evidence>
<evidence type="ECO:0000313" key="2">
    <source>
        <dbReference type="EMBL" id="MBF4766483.1"/>
    </source>
</evidence>
<keyword evidence="1" id="KW-0812">Transmembrane</keyword>